<name>A0A3Q9G582_9ACTO</name>
<keyword evidence="3" id="KW-1185">Reference proteome</keyword>
<protein>
    <submittedName>
        <fullName evidence="2">Uncharacterized protein</fullName>
    </submittedName>
</protein>
<evidence type="ECO:0000256" key="1">
    <source>
        <dbReference type="SAM" id="Coils"/>
    </source>
</evidence>
<keyword evidence="1" id="KW-0175">Coiled coil</keyword>
<proteinExistence type="predicted"/>
<dbReference type="KEGG" id="flh:EJ997_10325"/>
<gene>
    <name evidence="2" type="ORF">EJ997_10325</name>
</gene>
<dbReference type="SUPFAM" id="SSF55846">
    <property type="entry name" value="N-acetylmuramoyl-L-alanine amidase-like"/>
    <property type="match status" value="1"/>
</dbReference>
<accession>A0A3Q9G582</accession>
<reference evidence="2 3" key="1">
    <citation type="submission" date="2018-12" db="EMBL/GenBank/DDBJ databases">
        <title>Complete genome sequence of Flaviflexus sp. H23T48.</title>
        <authorList>
            <person name="Bae J.-W."/>
            <person name="Lee J.-Y."/>
        </authorList>
    </citation>
    <scope>NUCLEOTIDE SEQUENCE [LARGE SCALE GENOMIC DNA]</scope>
    <source>
        <strain evidence="2 3">H23T48</strain>
    </source>
</reference>
<evidence type="ECO:0000313" key="2">
    <source>
        <dbReference type="EMBL" id="AZQ77679.1"/>
    </source>
</evidence>
<evidence type="ECO:0000313" key="3">
    <source>
        <dbReference type="Proteomes" id="UP000280344"/>
    </source>
</evidence>
<dbReference type="OrthoDB" id="514320at2"/>
<sequence>MPKGGAMARTMKPISEWTVWDPVTGRSNVPIRPRMMTIHTAVTNSPDIYGPGLGPGRTHSHFYNPKSGKMRQHQEINRKAFADGDGNNYCVSVEHWDGYPNGAPGYWKHGSDVPPLTDSQIENDARLFAHLVKHFNLPNRIATPNNLTGLGWHRLGIKGNWRPYNPADLKTWTGNQSGVKFSNAFGKACPGDRRIDQIREIYARAQEYLTPTKPAPKPKPTPKEEKDFLMALTDNEQRELLRLARTGKDDDVKIKTAIQRLEAEVAEIKAELTDIDANTVGGKVWRTNAAMGRAEKARLEAEAAEPEEGTND</sequence>
<dbReference type="Proteomes" id="UP000280344">
    <property type="component" value="Chromosome"/>
</dbReference>
<dbReference type="GO" id="GO:0009253">
    <property type="term" value="P:peptidoglycan catabolic process"/>
    <property type="evidence" value="ECO:0007669"/>
    <property type="project" value="InterPro"/>
</dbReference>
<dbReference type="AlphaFoldDB" id="A0A3Q9G582"/>
<dbReference type="GO" id="GO:0008745">
    <property type="term" value="F:N-acetylmuramoyl-L-alanine amidase activity"/>
    <property type="evidence" value="ECO:0007669"/>
    <property type="project" value="InterPro"/>
</dbReference>
<organism evidence="2 3">
    <name type="scientific">Flaviflexus ciconiae</name>
    <dbReference type="NCBI Taxonomy" id="2496867"/>
    <lineage>
        <taxon>Bacteria</taxon>
        <taxon>Bacillati</taxon>
        <taxon>Actinomycetota</taxon>
        <taxon>Actinomycetes</taxon>
        <taxon>Actinomycetales</taxon>
        <taxon>Actinomycetaceae</taxon>
        <taxon>Flaviflexus</taxon>
    </lineage>
</organism>
<dbReference type="EMBL" id="CP034593">
    <property type="protein sequence ID" value="AZQ77679.1"/>
    <property type="molecule type" value="Genomic_DNA"/>
</dbReference>
<dbReference type="InterPro" id="IPR036505">
    <property type="entry name" value="Amidase/PGRP_sf"/>
</dbReference>
<feature type="coiled-coil region" evidence="1">
    <location>
        <begin position="251"/>
        <end position="278"/>
    </location>
</feature>